<protein>
    <recommendedName>
        <fullName evidence="4">Phospho-2-dehydro-3-deoxyheptonate aldolase</fullName>
        <ecNumber evidence="4">2.5.1.54</ecNumber>
    </recommendedName>
</protein>
<keyword evidence="3" id="KW-0464">Manganese</keyword>
<dbReference type="InterPro" id="IPR002480">
    <property type="entry name" value="DAHP_synth_2"/>
</dbReference>
<evidence type="ECO:0000256" key="2">
    <source>
        <dbReference type="ARBA" id="ARBA00022679"/>
    </source>
</evidence>
<dbReference type="GO" id="GO:0003849">
    <property type="term" value="F:3-deoxy-7-phosphoheptulonate synthase activity"/>
    <property type="evidence" value="ECO:0007669"/>
    <property type="project" value="UniProtKB-EC"/>
</dbReference>
<dbReference type="Pfam" id="PF01474">
    <property type="entry name" value="DAHP_synth_2"/>
    <property type="match status" value="1"/>
</dbReference>
<reference evidence="5 6" key="1">
    <citation type="submission" date="2019-02" db="EMBL/GenBank/DDBJ databases">
        <title>Deep-cultivation of Planctomycetes and their phenomic and genomic characterization uncovers novel biology.</title>
        <authorList>
            <person name="Wiegand S."/>
            <person name="Jogler M."/>
            <person name="Boedeker C."/>
            <person name="Pinto D."/>
            <person name="Vollmers J."/>
            <person name="Rivas-Marin E."/>
            <person name="Kohn T."/>
            <person name="Peeters S.H."/>
            <person name="Heuer A."/>
            <person name="Rast P."/>
            <person name="Oberbeckmann S."/>
            <person name="Bunk B."/>
            <person name="Jeske O."/>
            <person name="Meyerdierks A."/>
            <person name="Storesund J.E."/>
            <person name="Kallscheuer N."/>
            <person name="Luecker S."/>
            <person name="Lage O.M."/>
            <person name="Pohl T."/>
            <person name="Merkel B.J."/>
            <person name="Hornburger P."/>
            <person name="Mueller R.-W."/>
            <person name="Bruemmer F."/>
            <person name="Labrenz M."/>
            <person name="Spormann A.M."/>
            <person name="Op den Camp H."/>
            <person name="Overmann J."/>
            <person name="Amann R."/>
            <person name="Jetten M.S.M."/>
            <person name="Mascher T."/>
            <person name="Medema M.H."/>
            <person name="Devos D.P."/>
            <person name="Kaster A.-K."/>
            <person name="Ovreas L."/>
            <person name="Rohde M."/>
            <person name="Galperin M.Y."/>
            <person name="Jogler C."/>
        </authorList>
    </citation>
    <scope>NUCLEOTIDE SEQUENCE [LARGE SCALE GENOMIC DNA]</scope>
    <source>
        <strain evidence="5 6">HG15A2</strain>
    </source>
</reference>
<evidence type="ECO:0000256" key="3">
    <source>
        <dbReference type="PIRSR" id="PIRSR602480-1"/>
    </source>
</evidence>
<feature type="binding site" evidence="3">
    <location>
        <position position="69"/>
    </location>
    <ligand>
        <name>Mn(2+)</name>
        <dbReference type="ChEBI" id="CHEBI:29035"/>
    </ligand>
</feature>
<organism evidence="5 6">
    <name type="scientific">Adhaeretor mobilis</name>
    <dbReference type="NCBI Taxonomy" id="1930276"/>
    <lineage>
        <taxon>Bacteria</taxon>
        <taxon>Pseudomonadati</taxon>
        <taxon>Planctomycetota</taxon>
        <taxon>Planctomycetia</taxon>
        <taxon>Pirellulales</taxon>
        <taxon>Lacipirellulaceae</taxon>
        <taxon>Adhaeretor</taxon>
    </lineage>
</organism>
<dbReference type="AlphaFoldDB" id="A0A517MWL9"/>
<keyword evidence="3" id="KW-0170">Cobalt</keyword>
<dbReference type="PANTHER" id="PTHR21337:SF0">
    <property type="entry name" value="PHOSPHO-2-DEHYDRO-3-DEOXYHEPTONATE ALDOLASE"/>
    <property type="match status" value="1"/>
</dbReference>
<dbReference type="Gene3D" id="3.20.20.70">
    <property type="entry name" value="Aldolase class I"/>
    <property type="match status" value="2"/>
</dbReference>
<keyword evidence="2 4" id="KW-0808">Transferase</keyword>
<dbReference type="UniPathway" id="UPA00053">
    <property type="reaction ID" value="UER00084"/>
</dbReference>
<keyword evidence="3" id="KW-0104">Cadmium</keyword>
<dbReference type="PANTHER" id="PTHR21337">
    <property type="entry name" value="PHOSPHO-2-DEHYDRO-3-DEOXYHEPTONATE ALDOLASE 1, 2"/>
    <property type="match status" value="1"/>
</dbReference>
<dbReference type="EMBL" id="CP036263">
    <property type="protein sequence ID" value="QDS99275.1"/>
    <property type="molecule type" value="Genomic_DNA"/>
</dbReference>
<name>A0A517MWL9_9BACT</name>
<keyword evidence="4" id="KW-0028">Amino-acid biosynthesis</keyword>
<comment type="catalytic activity">
    <reaction evidence="4">
        <text>D-erythrose 4-phosphate + phosphoenolpyruvate + H2O = 7-phospho-2-dehydro-3-deoxy-D-arabino-heptonate + phosphate</text>
        <dbReference type="Rhea" id="RHEA:14717"/>
        <dbReference type="ChEBI" id="CHEBI:15377"/>
        <dbReference type="ChEBI" id="CHEBI:16897"/>
        <dbReference type="ChEBI" id="CHEBI:43474"/>
        <dbReference type="ChEBI" id="CHEBI:58394"/>
        <dbReference type="ChEBI" id="CHEBI:58702"/>
        <dbReference type="EC" id="2.5.1.54"/>
    </reaction>
</comment>
<evidence type="ECO:0000256" key="4">
    <source>
        <dbReference type="RuleBase" id="RU363071"/>
    </source>
</evidence>
<gene>
    <name evidence="5" type="primary">aroH_2</name>
    <name evidence="5" type="ORF">HG15A2_25970</name>
</gene>
<evidence type="ECO:0000313" key="6">
    <source>
        <dbReference type="Proteomes" id="UP000319852"/>
    </source>
</evidence>
<sequence length="229" mass="24789">MSSPWPPTLGATNLSSSNLPIPDPAAFRALTAQLDRFPALVFAGETTDLKRQLASVSNSDAFLLQGGDCAESFAEFSSDNIRDLFKVILQMAAVLTFAGRRPVAKVGRVAGQLVKPRSKPEETRDGESLHSYRGYIVNAIEFNGPARAPDPQRMLQSHNQSAATLNIVRALAQGGLADLHNVGEWMVGVINDPHLTERYDSHCDPRLNADQALELAFLVAATLRDHAST</sequence>
<dbReference type="SUPFAM" id="SSF51569">
    <property type="entry name" value="Aldolase"/>
    <property type="match status" value="2"/>
</dbReference>
<comment type="cofactor">
    <cofactor evidence="3">
        <name>Mn(2+)</name>
        <dbReference type="ChEBI" id="CHEBI:29035"/>
    </cofactor>
    <cofactor evidence="3">
        <name>Co(2+)</name>
        <dbReference type="ChEBI" id="CHEBI:48828"/>
    </cofactor>
    <cofactor evidence="3">
        <name>Cd(2+)</name>
        <dbReference type="ChEBI" id="CHEBI:48775"/>
    </cofactor>
    <text evidence="3">Binds 1 divalent cation per subunit. The enzyme is active with manganese, cobalt or cadmium ions.</text>
</comment>
<evidence type="ECO:0000256" key="1">
    <source>
        <dbReference type="ARBA" id="ARBA00008911"/>
    </source>
</evidence>
<proteinExistence type="inferred from homology"/>
<dbReference type="KEGG" id="amob:HG15A2_25970"/>
<dbReference type="Proteomes" id="UP000319852">
    <property type="component" value="Chromosome"/>
</dbReference>
<dbReference type="GO" id="GO:0008652">
    <property type="term" value="P:amino acid biosynthetic process"/>
    <property type="evidence" value="ECO:0007669"/>
    <property type="project" value="UniProtKB-KW"/>
</dbReference>
<comment type="pathway">
    <text evidence="4">Metabolic intermediate biosynthesis; chorismate biosynthesis; chorismate from D-erythrose 4-phosphate and phosphoenolpyruvate: step 1/7.</text>
</comment>
<dbReference type="GO" id="GO:0009073">
    <property type="term" value="P:aromatic amino acid family biosynthetic process"/>
    <property type="evidence" value="ECO:0007669"/>
    <property type="project" value="UniProtKB-KW"/>
</dbReference>
<dbReference type="RefSeq" id="WP_218931916.1">
    <property type="nucleotide sequence ID" value="NZ_CP036263.1"/>
</dbReference>
<keyword evidence="6" id="KW-1185">Reference proteome</keyword>
<keyword evidence="4" id="KW-0057">Aromatic amino acid biosynthesis</keyword>
<comment type="similarity">
    <text evidence="1 4">Belongs to the class-II DAHP synthase family.</text>
</comment>
<evidence type="ECO:0000313" key="5">
    <source>
        <dbReference type="EMBL" id="QDS99275.1"/>
    </source>
</evidence>
<feature type="binding site" evidence="3">
    <location>
        <position position="108"/>
    </location>
    <ligand>
        <name>phosphoenolpyruvate</name>
        <dbReference type="ChEBI" id="CHEBI:58702"/>
    </ligand>
</feature>
<dbReference type="EC" id="2.5.1.54" evidence="4"/>
<accession>A0A517MWL9</accession>
<dbReference type="GO" id="GO:0009423">
    <property type="term" value="P:chorismate biosynthetic process"/>
    <property type="evidence" value="ECO:0007669"/>
    <property type="project" value="UniProtKB-UniPathway"/>
</dbReference>
<dbReference type="InterPro" id="IPR013785">
    <property type="entry name" value="Aldolase_TIM"/>
</dbReference>